<dbReference type="PRINTS" id="PR01036">
    <property type="entry name" value="TCRTETB"/>
</dbReference>
<evidence type="ECO:0000256" key="1">
    <source>
        <dbReference type="ARBA" id="ARBA00004141"/>
    </source>
</evidence>
<dbReference type="PROSITE" id="PS50850">
    <property type="entry name" value="MFS"/>
    <property type="match status" value="1"/>
</dbReference>
<feature type="transmembrane region" description="Helical" evidence="6">
    <location>
        <begin position="99"/>
        <end position="117"/>
    </location>
</feature>
<proteinExistence type="predicted"/>
<feature type="transmembrane region" description="Helical" evidence="6">
    <location>
        <begin position="267"/>
        <end position="284"/>
    </location>
</feature>
<dbReference type="CDD" id="cd17325">
    <property type="entry name" value="MFS_MdtG_SLC18_like"/>
    <property type="match status" value="1"/>
</dbReference>
<feature type="transmembrane region" description="Helical" evidence="6">
    <location>
        <begin position="296"/>
        <end position="316"/>
    </location>
</feature>
<keyword evidence="9" id="KW-1185">Reference proteome</keyword>
<evidence type="ECO:0000313" key="9">
    <source>
        <dbReference type="Proteomes" id="UP001220256"/>
    </source>
</evidence>
<gene>
    <name evidence="8" type="ORF">N7505_006245</name>
</gene>
<evidence type="ECO:0000256" key="6">
    <source>
        <dbReference type="SAM" id="Phobius"/>
    </source>
</evidence>
<keyword evidence="4 6" id="KW-1133">Transmembrane helix</keyword>
<dbReference type="InterPro" id="IPR020846">
    <property type="entry name" value="MFS_dom"/>
</dbReference>
<evidence type="ECO:0000256" key="5">
    <source>
        <dbReference type="ARBA" id="ARBA00023136"/>
    </source>
</evidence>
<dbReference type="InterPro" id="IPR036259">
    <property type="entry name" value="MFS_trans_sf"/>
</dbReference>
<keyword evidence="5 6" id="KW-0472">Membrane</keyword>
<accession>A0ABQ8WK93</accession>
<dbReference type="Gene3D" id="1.20.1250.20">
    <property type="entry name" value="MFS general substrate transporter like domains"/>
    <property type="match status" value="1"/>
</dbReference>
<comment type="caution">
    <text evidence="8">The sequence shown here is derived from an EMBL/GenBank/DDBJ whole genome shotgun (WGS) entry which is preliminary data.</text>
</comment>
<evidence type="ECO:0000256" key="2">
    <source>
        <dbReference type="ARBA" id="ARBA00022448"/>
    </source>
</evidence>
<feature type="non-terminal residue" evidence="8">
    <location>
        <position position="1"/>
    </location>
</feature>
<feature type="transmembrane region" description="Helical" evidence="6">
    <location>
        <begin position="38"/>
        <end position="59"/>
    </location>
</feature>
<sequence length="481" mass="51567">GHDLVEAILEASRPAAMAVAAEVFTILYSDNDLSVNDLFLYAMIVPVMPQALVSRAGVAFEDREYWNIVLLISEAVSALTCCPIFGYMLDVSGTRQGPYLSGLVLLFASMLVLTTSHSVTWYIIARVFQGAATAMVSVAGLSIVTDAVDRASLGQMIGYLGTAMTLGFMSGPLLGGLLYQIGGFYAIFGMAFGIVTLDFFLRLAVVEKRIAERWLCLTDGERPSQENGYIPQQPPYGTLGTIPTSSHTAEISKTTFALGKLLKQPRILIGLSAVTVGALVVSAFDATLPVFVENTFHWNVLGAGLIFLPGAAAAIFQPFFGFLSDRLGARLITFASFVILAPSLICLRFVEEDSPSHIGLLCVMLVLVGMCIDLSQPALIVEIQRVLDDMEAGDPGVFGGRGAVAQAFSLENMAHFGGLALGPMLGGFVEVRYGWKAMTLALGVLSAVTAMPMLWLSGPMEEVSWTESADEEMEREPLLTE</sequence>
<keyword evidence="3 6" id="KW-0812">Transmembrane</keyword>
<reference evidence="8 9" key="1">
    <citation type="journal article" date="2023" name="IMA Fungus">
        <title>Comparative genomic study of the Penicillium genus elucidates a diverse pangenome and 15 lateral gene transfer events.</title>
        <authorList>
            <person name="Petersen C."/>
            <person name="Sorensen T."/>
            <person name="Nielsen M.R."/>
            <person name="Sondergaard T.E."/>
            <person name="Sorensen J.L."/>
            <person name="Fitzpatrick D.A."/>
            <person name="Frisvad J.C."/>
            <person name="Nielsen K.L."/>
        </authorList>
    </citation>
    <scope>NUCLEOTIDE SEQUENCE [LARGE SCALE GENOMIC DNA]</scope>
    <source>
        <strain evidence="8 9">IBT 3361</strain>
    </source>
</reference>
<dbReference type="EMBL" id="JAPVEB010000003">
    <property type="protein sequence ID" value="KAJ5270487.1"/>
    <property type="molecule type" value="Genomic_DNA"/>
</dbReference>
<protein>
    <recommendedName>
        <fullName evidence="7">Major facilitator superfamily (MFS) profile domain-containing protein</fullName>
    </recommendedName>
</protein>
<dbReference type="SUPFAM" id="SSF103473">
    <property type="entry name" value="MFS general substrate transporter"/>
    <property type="match status" value="1"/>
</dbReference>
<name>A0ABQ8WK93_PENCH</name>
<organism evidence="8 9">
    <name type="scientific">Penicillium chrysogenum</name>
    <name type="common">Penicillium notatum</name>
    <dbReference type="NCBI Taxonomy" id="5076"/>
    <lineage>
        <taxon>Eukaryota</taxon>
        <taxon>Fungi</taxon>
        <taxon>Dikarya</taxon>
        <taxon>Ascomycota</taxon>
        <taxon>Pezizomycotina</taxon>
        <taxon>Eurotiomycetes</taxon>
        <taxon>Eurotiomycetidae</taxon>
        <taxon>Eurotiales</taxon>
        <taxon>Aspergillaceae</taxon>
        <taxon>Penicillium</taxon>
        <taxon>Penicillium chrysogenum species complex</taxon>
    </lineage>
</organism>
<comment type="subcellular location">
    <subcellularLocation>
        <location evidence="1">Membrane</location>
        <topology evidence="1">Multi-pass membrane protein</topology>
    </subcellularLocation>
</comment>
<feature type="transmembrane region" description="Helical" evidence="6">
    <location>
        <begin position="184"/>
        <end position="205"/>
    </location>
</feature>
<feature type="transmembrane region" description="Helical" evidence="6">
    <location>
        <begin position="356"/>
        <end position="375"/>
    </location>
</feature>
<dbReference type="PANTHER" id="PTHR23506:SF29">
    <property type="entry name" value="TRANSPORTER, PUTATIVE (AFU_ORTHOLOGUE AFUA_2G10530)-RELATED"/>
    <property type="match status" value="1"/>
</dbReference>
<dbReference type="InterPro" id="IPR011701">
    <property type="entry name" value="MFS"/>
</dbReference>
<dbReference type="InterPro" id="IPR050930">
    <property type="entry name" value="MFS_Vesicular_Transporter"/>
</dbReference>
<dbReference type="Proteomes" id="UP001220256">
    <property type="component" value="Unassembled WGS sequence"/>
</dbReference>
<dbReference type="PANTHER" id="PTHR23506">
    <property type="entry name" value="GH10249P"/>
    <property type="match status" value="1"/>
</dbReference>
<dbReference type="Gene3D" id="1.20.1720.10">
    <property type="entry name" value="Multidrug resistance protein D"/>
    <property type="match status" value="1"/>
</dbReference>
<feature type="domain" description="Major facilitator superfamily (MFS) profile" evidence="7">
    <location>
        <begin position="23"/>
        <end position="461"/>
    </location>
</feature>
<keyword evidence="2" id="KW-0813">Transport</keyword>
<feature type="transmembrane region" description="Helical" evidence="6">
    <location>
        <begin position="433"/>
        <end position="455"/>
    </location>
</feature>
<feature type="transmembrane region" description="Helical" evidence="6">
    <location>
        <begin position="65"/>
        <end position="87"/>
    </location>
</feature>
<dbReference type="Pfam" id="PF07690">
    <property type="entry name" value="MFS_1"/>
    <property type="match status" value="1"/>
</dbReference>
<evidence type="ECO:0000313" key="8">
    <source>
        <dbReference type="EMBL" id="KAJ5270487.1"/>
    </source>
</evidence>
<evidence type="ECO:0000256" key="3">
    <source>
        <dbReference type="ARBA" id="ARBA00022692"/>
    </source>
</evidence>
<feature type="transmembrane region" description="Helical" evidence="6">
    <location>
        <begin position="156"/>
        <end position="178"/>
    </location>
</feature>
<evidence type="ECO:0000256" key="4">
    <source>
        <dbReference type="ARBA" id="ARBA00022989"/>
    </source>
</evidence>
<feature type="transmembrane region" description="Helical" evidence="6">
    <location>
        <begin position="328"/>
        <end position="350"/>
    </location>
</feature>
<evidence type="ECO:0000259" key="7">
    <source>
        <dbReference type="PROSITE" id="PS50850"/>
    </source>
</evidence>